<keyword evidence="4 9" id="KW-1133">Transmembrane helix</keyword>
<keyword evidence="5 9" id="KW-0472">Membrane</keyword>
<dbReference type="PANTHER" id="PTHR38035:SF1">
    <property type="entry name" value="ANCILLARY SECYEG TRANSLOCON SUBUNIT"/>
    <property type="match status" value="1"/>
</dbReference>
<name>A0A072R1S2_BARBA</name>
<proteinExistence type="inferred from homology"/>
<protein>
    <recommendedName>
        <fullName evidence="8">Ancillary SecYEG translocon subunit</fullName>
    </recommendedName>
</protein>
<evidence type="ECO:0000256" key="5">
    <source>
        <dbReference type="ARBA" id="ARBA00023136"/>
    </source>
</evidence>
<evidence type="ECO:0000256" key="2">
    <source>
        <dbReference type="ARBA" id="ARBA00022475"/>
    </source>
</evidence>
<gene>
    <name evidence="11" type="ORF">H710_00487</name>
</gene>
<dbReference type="PANTHER" id="PTHR38035">
    <property type="entry name" value="UPF0070 PROTEIN YFGM"/>
    <property type="match status" value="1"/>
</dbReference>
<dbReference type="EMBL" id="ASIV01000004">
    <property type="protein sequence ID" value="KEG19893.1"/>
    <property type="molecule type" value="Genomic_DNA"/>
</dbReference>
<organism evidence="11 12">
    <name type="scientific">Bartonella bacilliformis Ver097</name>
    <dbReference type="NCBI Taxonomy" id="1293911"/>
    <lineage>
        <taxon>Bacteria</taxon>
        <taxon>Pseudomonadati</taxon>
        <taxon>Pseudomonadota</taxon>
        <taxon>Alphaproteobacteria</taxon>
        <taxon>Hyphomicrobiales</taxon>
        <taxon>Bartonellaceae</taxon>
        <taxon>Bartonella</taxon>
    </lineage>
</organism>
<dbReference type="Proteomes" id="UP000031740">
    <property type="component" value="Unassembled WGS sequence"/>
</dbReference>
<accession>A0A072R1S2</accession>
<comment type="caution">
    <text evidence="11">The sequence shown here is derived from an EMBL/GenBank/DDBJ whole genome shotgun (WGS) entry which is preliminary data.</text>
</comment>
<dbReference type="InterPro" id="IPR011990">
    <property type="entry name" value="TPR-like_helical_dom_sf"/>
</dbReference>
<evidence type="ECO:0000256" key="4">
    <source>
        <dbReference type="ARBA" id="ARBA00022989"/>
    </source>
</evidence>
<evidence type="ECO:0000259" key="10">
    <source>
        <dbReference type="Pfam" id="PF09976"/>
    </source>
</evidence>
<reference evidence="11 12" key="1">
    <citation type="submission" date="2013-04" db="EMBL/GenBank/DDBJ databases">
        <title>The Genome Sequence of Bartonella bacilliformis Ver097.</title>
        <authorList>
            <consortium name="The Broad Institute Genomics Platform"/>
            <consortium name="The Broad Institute Genome Sequencing Center for Infectious Disease"/>
            <person name="Feldgarden M."/>
            <person name="Kirby J."/>
            <person name="Birtles R."/>
            <person name="Dasch G."/>
            <person name="Hendrix L."/>
            <person name="Koehler J."/>
            <person name="Walker B."/>
            <person name="Young S.K."/>
            <person name="Zeng Q."/>
            <person name="Gargeya S."/>
            <person name="Fitzgerald M."/>
            <person name="Haas B."/>
            <person name="Abouelleil A."/>
            <person name="Allen A.W."/>
            <person name="Alvarado L."/>
            <person name="Arachchi H.M."/>
            <person name="Berlin A.M."/>
            <person name="Chapman S.B."/>
            <person name="Gainer-Dewar J."/>
            <person name="Goldberg J."/>
            <person name="Griggs A."/>
            <person name="Gujja S."/>
            <person name="Hansen M."/>
            <person name="Howarth C."/>
            <person name="Imamovic A."/>
            <person name="Ireland A."/>
            <person name="Larimer J."/>
            <person name="McCowan C."/>
            <person name="Murphy C."/>
            <person name="Pearson M."/>
            <person name="Poon T.W."/>
            <person name="Priest M."/>
            <person name="Roberts A."/>
            <person name="Saif S."/>
            <person name="Shea T."/>
            <person name="Sisk P."/>
            <person name="Sykes S."/>
            <person name="Wortman J."/>
            <person name="Nusbaum C."/>
            <person name="Birren B."/>
        </authorList>
    </citation>
    <scope>NUCLEOTIDE SEQUENCE [LARGE SCALE GENOMIC DNA]</scope>
    <source>
        <strain evidence="11 12">Ver097</strain>
    </source>
</reference>
<evidence type="ECO:0000256" key="6">
    <source>
        <dbReference type="ARBA" id="ARBA00023186"/>
    </source>
</evidence>
<keyword evidence="3 9" id="KW-0812">Transmembrane</keyword>
<evidence type="ECO:0000256" key="9">
    <source>
        <dbReference type="SAM" id="Phobius"/>
    </source>
</evidence>
<keyword evidence="2" id="KW-1003">Cell membrane</keyword>
<dbReference type="Pfam" id="PF09976">
    <property type="entry name" value="TPR_21"/>
    <property type="match status" value="1"/>
</dbReference>
<evidence type="ECO:0000256" key="8">
    <source>
        <dbReference type="ARBA" id="ARBA00024235"/>
    </source>
</evidence>
<dbReference type="Gene3D" id="1.25.40.10">
    <property type="entry name" value="Tetratricopeptide repeat domain"/>
    <property type="match status" value="1"/>
</dbReference>
<dbReference type="RefSeq" id="WP_041849263.1">
    <property type="nucleotide sequence ID" value="NZ_KL503803.1"/>
</dbReference>
<sequence>MSYDSFIHEVNEEFRQEKVYAFLKRYGFLVIVAAIIFILAIVGYQIYSHKKMNEARNIGDTFIKSLSLADSHDFDQAMNQLKLVKASNFAGYPFLARLREASLLSEQGDAVRAVEMFDTVAFDEKAPQILQKVAKIRAAYILVDIGTLDDVKKRVQDIANDIDPMRISAREALGLAAYKADKMDEAIYYFQKISEEGNLGIKIVERAKIMLELIQAEGKMNKG</sequence>
<dbReference type="GO" id="GO:0044877">
    <property type="term" value="F:protein-containing complex binding"/>
    <property type="evidence" value="ECO:0007669"/>
    <property type="project" value="InterPro"/>
</dbReference>
<feature type="transmembrane region" description="Helical" evidence="9">
    <location>
        <begin position="26"/>
        <end position="47"/>
    </location>
</feature>
<dbReference type="InterPro" id="IPR026039">
    <property type="entry name" value="YfgM"/>
</dbReference>
<comment type="subcellular location">
    <subcellularLocation>
        <location evidence="1">Cell membrane</location>
        <topology evidence="1">Single-pass type II membrane protein</topology>
    </subcellularLocation>
</comment>
<dbReference type="GO" id="GO:0005886">
    <property type="term" value="C:plasma membrane"/>
    <property type="evidence" value="ECO:0007669"/>
    <property type="project" value="UniProtKB-SubCell"/>
</dbReference>
<dbReference type="STRING" id="1293911.H710_00487"/>
<evidence type="ECO:0000256" key="1">
    <source>
        <dbReference type="ARBA" id="ARBA00004401"/>
    </source>
</evidence>
<feature type="domain" description="Ancillary SecYEG translocon subunit/Cell division coordinator CpoB TPR" evidence="10">
    <location>
        <begin position="21"/>
        <end position="192"/>
    </location>
</feature>
<dbReference type="AlphaFoldDB" id="A0A072R1S2"/>
<dbReference type="InterPro" id="IPR018704">
    <property type="entry name" value="SecYEG/CpoB_TPR"/>
</dbReference>
<evidence type="ECO:0000256" key="7">
    <source>
        <dbReference type="ARBA" id="ARBA00024197"/>
    </source>
</evidence>
<keyword evidence="6" id="KW-0143">Chaperone</keyword>
<evidence type="ECO:0000313" key="11">
    <source>
        <dbReference type="EMBL" id="KEG19893.1"/>
    </source>
</evidence>
<dbReference type="SUPFAM" id="SSF48452">
    <property type="entry name" value="TPR-like"/>
    <property type="match status" value="1"/>
</dbReference>
<evidence type="ECO:0000256" key="3">
    <source>
        <dbReference type="ARBA" id="ARBA00022692"/>
    </source>
</evidence>
<comment type="similarity">
    <text evidence="7">Belongs to the YfgM family.</text>
</comment>
<dbReference type="HOGENOM" id="CLU_073302_1_1_5"/>
<dbReference type="PATRIC" id="fig|1293911.3.peg.511"/>
<evidence type="ECO:0000313" key="12">
    <source>
        <dbReference type="Proteomes" id="UP000031740"/>
    </source>
</evidence>